<evidence type="ECO:0000313" key="2">
    <source>
        <dbReference type="EMBL" id="RRT36809.1"/>
    </source>
</evidence>
<dbReference type="Proteomes" id="UP000287651">
    <property type="component" value="Unassembled WGS sequence"/>
</dbReference>
<proteinExistence type="predicted"/>
<comment type="caution">
    <text evidence="2">The sequence shown here is derived from an EMBL/GenBank/DDBJ whole genome shotgun (WGS) entry which is preliminary data.</text>
</comment>
<organism evidence="2 3">
    <name type="scientific">Ensete ventricosum</name>
    <name type="common">Abyssinian banana</name>
    <name type="synonym">Musa ensete</name>
    <dbReference type="NCBI Taxonomy" id="4639"/>
    <lineage>
        <taxon>Eukaryota</taxon>
        <taxon>Viridiplantae</taxon>
        <taxon>Streptophyta</taxon>
        <taxon>Embryophyta</taxon>
        <taxon>Tracheophyta</taxon>
        <taxon>Spermatophyta</taxon>
        <taxon>Magnoliopsida</taxon>
        <taxon>Liliopsida</taxon>
        <taxon>Zingiberales</taxon>
        <taxon>Musaceae</taxon>
        <taxon>Ensete</taxon>
    </lineage>
</organism>
<name>A0A426XBE4_ENSVE</name>
<dbReference type="AlphaFoldDB" id="A0A426XBE4"/>
<dbReference type="InterPro" id="IPR007021">
    <property type="entry name" value="DUF659"/>
</dbReference>
<sequence>MCDSWTRPTRMSIINFLIYYNRRTVFHKSVNASDKIQGGNYIKSLMNNAVEEIRPQYIVYLQLSARGT</sequence>
<reference evidence="2 3" key="1">
    <citation type="journal article" date="2014" name="Agronomy (Basel)">
        <title>A Draft Genome Sequence for Ensete ventricosum, the Drought-Tolerant Tree Against Hunger.</title>
        <authorList>
            <person name="Harrison J."/>
            <person name="Moore K.A."/>
            <person name="Paszkiewicz K."/>
            <person name="Jones T."/>
            <person name="Grant M."/>
            <person name="Ambacheew D."/>
            <person name="Muzemil S."/>
            <person name="Studholme D.J."/>
        </authorList>
    </citation>
    <scope>NUCLEOTIDE SEQUENCE [LARGE SCALE GENOMIC DNA]</scope>
</reference>
<dbReference type="Pfam" id="PF04937">
    <property type="entry name" value="DUF659"/>
    <property type="match status" value="1"/>
</dbReference>
<feature type="domain" description="DUF659" evidence="1">
    <location>
        <begin position="1"/>
        <end position="59"/>
    </location>
</feature>
<dbReference type="EMBL" id="AMZH03023100">
    <property type="protein sequence ID" value="RRT36809.1"/>
    <property type="molecule type" value="Genomic_DNA"/>
</dbReference>
<accession>A0A426XBE4</accession>
<gene>
    <name evidence="2" type="ORF">B296_00051933</name>
</gene>
<evidence type="ECO:0000313" key="3">
    <source>
        <dbReference type="Proteomes" id="UP000287651"/>
    </source>
</evidence>
<evidence type="ECO:0000259" key="1">
    <source>
        <dbReference type="Pfam" id="PF04937"/>
    </source>
</evidence>
<protein>
    <recommendedName>
        <fullName evidence="1">DUF659 domain-containing protein</fullName>
    </recommendedName>
</protein>